<accession>A0A6M4MA76</accession>
<evidence type="ECO:0000313" key="3">
    <source>
        <dbReference type="Proteomes" id="UP000219285"/>
    </source>
</evidence>
<dbReference type="AlphaFoldDB" id="A0A6M4MA76"/>
<protein>
    <submittedName>
        <fullName evidence="2">Uncharacterized protein</fullName>
    </submittedName>
</protein>
<feature type="signal peptide" evidence="1">
    <location>
        <begin position="1"/>
        <end position="22"/>
    </location>
</feature>
<dbReference type="KEGG" id="apel:CA267_004565"/>
<dbReference type="EMBL" id="CP052766">
    <property type="protein sequence ID" value="QJR80101.1"/>
    <property type="molecule type" value="Genomic_DNA"/>
</dbReference>
<evidence type="ECO:0000256" key="1">
    <source>
        <dbReference type="SAM" id="SignalP"/>
    </source>
</evidence>
<keyword evidence="1" id="KW-0732">Signal</keyword>
<dbReference type="RefSeq" id="WP_075608579.1">
    <property type="nucleotide sequence ID" value="NZ_CP052766.1"/>
</dbReference>
<reference evidence="2 3" key="2">
    <citation type="submission" date="2020-04" db="EMBL/GenBank/DDBJ databases">
        <title>Complete genome sequence of Alteromonas pelagimontana 5.12T.</title>
        <authorList>
            <person name="Sinha R.K."/>
            <person name="Krishnan K.P."/>
            <person name="Kurian J.P."/>
        </authorList>
    </citation>
    <scope>NUCLEOTIDE SEQUENCE [LARGE SCALE GENOMIC DNA]</scope>
    <source>
        <strain evidence="2 3">5.12</strain>
    </source>
</reference>
<feature type="chain" id="PRO_5028975815" evidence="1">
    <location>
        <begin position="23"/>
        <end position="130"/>
    </location>
</feature>
<keyword evidence="3" id="KW-1185">Reference proteome</keyword>
<reference evidence="3" key="1">
    <citation type="submission" date="2014-12" db="EMBL/GenBank/DDBJ databases">
        <title>Complete genome sequence of a multi-drug resistant Klebsiella pneumoniae.</title>
        <authorList>
            <person name="Hua X."/>
            <person name="Chen Q."/>
            <person name="Li X."/>
            <person name="Feng Y."/>
            <person name="Ruan Z."/>
            <person name="Yu Y."/>
        </authorList>
    </citation>
    <scope>NUCLEOTIDE SEQUENCE [LARGE SCALE GENOMIC DNA]</scope>
    <source>
        <strain evidence="3">5.12</strain>
    </source>
</reference>
<name>A0A6M4MA76_9ALTE</name>
<organism evidence="2 3">
    <name type="scientific">Alteromonas pelagimontana</name>
    <dbReference type="NCBI Taxonomy" id="1858656"/>
    <lineage>
        <taxon>Bacteria</taxon>
        <taxon>Pseudomonadati</taxon>
        <taxon>Pseudomonadota</taxon>
        <taxon>Gammaproteobacteria</taxon>
        <taxon>Alteromonadales</taxon>
        <taxon>Alteromonadaceae</taxon>
        <taxon>Alteromonas/Salinimonas group</taxon>
        <taxon>Alteromonas</taxon>
    </lineage>
</organism>
<dbReference type="OrthoDB" id="6387844at2"/>
<gene>
    <name evidence="2" type="ORF">CA267_004565</name>
</gene>
<proteinExistence type="predicted"/>
<evidence type="ECO:0000313" key="2">
    <source>
        <dbReference type="EMBL" id="QJR80101.1"/>
    </source>
</evidence>
<sequence>MKLRSALFTLIAGVTVSGNLMAEPAISAPDTKLCPVDFHTVVLPDNAKQCQRFDVEMPATMIYFAPQSKADLIAYYQSTMPSLKVHSTFNGRTLLMAENQQIRVIVSPDSTGSQVDIMVTAPQETLITSL</sequence>
<dbReference type="Proteomes" id="UP000219285">
    <property type="component" value="Chromosome"/>
</dbReference>